<comment type="similarity">
    <text evidence="1 2">Belongs to the DHPS family.</text>
</comment>
<keyword evidence="2" id="KW-0479">Metal-binding</keyword>
<evidence type="ECO:0000313" key="4">
    <source>
        <dbReference type="EMBL" id="GIF93154.1"/>
    </source>
</evidence>
<dbReference type="AlphaFoldDB" id="A0A8J3KBY8"/>
<evidence type="ECO:0000256" key="2">
    <source>
        <dbReference type="RuleBase" id="RU361205"/>
    </source>
</evidence>
<dbReference type="GO" id="GO:0046654">
    <property type="term" value="P:tetrahydrofolate biosynthetic process"/>
    <property type="evidence" value="ECO:0007669"/>
    <property type="project" value="UniProtKB-UniPathway"/>
</dbReference>
<dbReference type="GO" id="GO:0046656">
    <property type="term" value="P:folic acid biosynthetic process"/>
    <property type="evidence" value="ECO:0007669"/>
    <property type="project" value="UniProtKB-KW"/>
</dbReference>
<keyword evidence="2" id="KW-0289">Folate biosynthesis</keyword>
<evidence type="ECO:0000313" key="5">
    <source>
        <dbReference type="Proteomes" id="UP000619293"/>
    </source>
</evidence>
<sequence length="296" mass="31881">MFVPDIAAASRVIAGREFDFDRQVAVMAVVNRTPDSFYDKGATYALDAAVAAVDAAAAAGADWVDIGGVKFSPEGGDVPAEVELERVLPVVLATVARHPHLVISVDTFRADVARACLDAGAHVVNDTTGLHDLALADLVASHPHTQLIVTHSRAKPRTHFPRPQYADVAGEIAEFLRSRVAVALERGVRPEQIVIDPGHDLNKNTFHTLELTRRLPEIAAVGYPMLAAVSNKDFVGETLNRPQGERLSGSLAAAVASIMLGARIVRMHNVRESVDAVRMTEAILGWRQPAYTVHNM</sequence>
<keyword evidence="5" id="KW-1185">Reference proteome</keyword>
<dbReference type="GO" id="GO:0005829">
    <property type="term" value="C:cytosol"/>
    <property type="evidence" value="ECO:0007669"/>
    <property type="project" value="TreeGrafter"/>
</dbReference>
<dbReference type="RefSeq" id="WP_191844165.1">
    <property type="nucleotide sequence ID" value="NZ_BAAALB010000046.1"/>
</dbReference>
<dbReference type="InterPro" id="IPR011005">
    <property type="entry name" value="Dihydropteroate_synth-like_sf"/>
</dbReference>
<dbReference type="PANTHER" id="PTHR20941">
    <property type="entry name" value="FOLATE SYNTHESIS PROTEINS"/>
    <property type="match status" value="1"/>
</dbReference>
<dbReference type="UniPathway" id="UPA00077">
    <property type="reaction ID" value="UER00156"/>
</dbReference>
<gene>
    <name evidence="4" type="ORF">Cch02nite_65980</name>
</gene>
<evidence type="ECO:0000259" key="3">
    <source>
        <dbReference type="PROSITE" id="PS50972"/>
    </source>
</evidence>
<dbReference type="PANTHER" id="PTHR20941:SF8">
    <property type="entry name" value="INACTIVE DIHYDROPTEROATE SYNTHASE 2"/>
    <property type="match status" value="1"/>
</dbReference>
<dbReference type="InterPro" id="IPR045031">
    <property type="entry name" value="DHP_synth-like"/>
</dbReference>
<dbReference type="Pfam" id="PF00809">
    <property type="entry name" value="Pterin_bind"/>
    <property type="match status" value="1"/>
</dbReference>
<protein>
    <recommendedName>
        <fullName evidence="2">Dihydropteroate synthase</fullName>
        <shortName evidence="2">DHPS</shortName>
        <ecNumber evidence="2">2.5.1.15</ecNumber>
    </recommendedName>
    <alternativeName>
        <fullName evidence="2">Dihydropteroate pyrophosphorylase</fullName>
    </alternativeName>
</protein>
<keyword evidence="2" id="KW-0460">Magnesium</keyword>
<dbReference type="SUPFAM" id="SSF51717">
    <property type="entry name" value="Dihydropteroate synthetase-like"/>
    <property type="match status" value="1"/>
</dbReference>
<dbReference type="EC" id="2.5.1.15" evidence="2"/>
<dbReference type="InterPro" id="IPR000489">
    <property type="entry name" value="Pterin-binding_dom"/>
</dbReference>
<dbReference type="EMBL" id="BONG01000057">
    <property type="protein sequence ID" value="GIF93154.1"/>
    <property type="molecule type" value="Genomic_DNA"/>
</dbReference>
<dbReference type="NCBIfam" id="TIGR01496">
    <property type="entry name" value="DHPS"/>
    <property type="match status" value="1"/>
</dbReference>
<dbReference type="GO" id="GO:0046872">
    <property type="term" value="F:metal ion binding"/>
    <property type="evidence" value="ECO:0007669"/>
    <property type="project" value="UniProtKB-KW"/>
</dbReference>
<dbReference type="Proteomes" id="UP000619293">
    <property type="component" value="Unassembled WGS sequence"/>
</dbReference>
<dbReference type="InterPro" id="IPR006390">
    <property type="entry name" value="DHP_synth_dom"/>
</dbReference>
<name>A0A8J3KBY8_9ACTN</name>
<reference evidence="4 5" key="1">
    <citation type="submission" date="2021-01" db="EMBL/GenBank/DDBJ databases">
        <title>Whole genome shotgun sequence of Catellatospora chokoriensis NBRC 107358.</title>
        <authorList>
            <person name="Komaki H."/>
            <person name="Tamura T."/>
        </authorList>
    </citation>
    <scope>NUCLEOTIDE SEQUENCE [LARGE SCALE GENOMIC DNA]</scope>
    <source>
        <strain evidence="4 5">NBRC 107358</strain>
    </source>
</reference>
<dbReference type="PROSITE" id="PS50972">
    <property type="entry name" value="PTERIN_BINDING"/>
    <property type="match status" value="1"/>
</dbReference>
<organism evidence="4 5">
    <name type="scientific">Catellatospora chokoriensis</name>
    <dbReference type="NCBI Taxonomy" id="310353"/>
    <lineage>
        <taxon>Bacteria</taxon>
        <taxon>Bacillati</taxon>
        <taxon>Actinomycetota</taxon>
        <taxon>Actinomycetes</taxon>
        <taxon>Micromonosporales</taxon>
        <taxon>Micromonosporaceae</taxon>
        <taxon>Catellatospora</taxon>
    </lineage>
</organism>
<evidence type="ECO:0000256" key="1">
    <source>
        <dbReference type="ARBA" id="ARBA00009503"/>
    </source>
</evidence>
<dbReference type="PROSITE" id="PS00792">
    <property type="entry name" value="DHPS_1"/>
    <property type="match status" value="1"/>
</dbReference>
<dbReference type="Gene3D" id="3.20.20.20">
    <property type="entry name" value="Dihydropteroate synthase-like"/>
    <property type="match status" value="1"/>
</dbReference>
<dbReference type="GO" id="GO:0004156">
    <property type="term" value="F:dihydropteroate synthase activity"/>
    <property type="evidence" value="ECO:0007669"/>
    <property type="project" value="UniProtKB-EC"/>
</dbReference>
<comment type="caution">
    <text evidence="4">The sequence shown here is derived from an EMBL/GenBank/DDBJ whole genome shotgun (WGS) entry which is preliminary data.</text>
</comment>
<keyword evidence="2" id="KW-0808">Transferase</keyword>
<comment type="pathway">
    <text evidence="2">Cofactor biosynthesis; tetrahydrofolate biosynthesis; 7,8-dihydrofolate from 2-amino-4-hydroxy-6-hydroxymethyl-7,8-dihydropteridine diphosphate and 4-aminobenzoate: step 1/2.</text>
</comment>
<proteinExistence type="inferred from homology"/>
<feature type="domain" description="Pterin-binding" evidence="3">
    <location>
        <begin position="24"/>
        <end position="278"/>
    </location>
</feature>
<comment type="cofactor">
    <cofactor evidence="2">
        <name>Mg(2+)</name>
        <dbReference type="ChEBI" id="CHEBI:18420"/>
    </cofactor>
</comment>
<accession>A0A8J3KBY8</accession>
<comment type="function">
    <text evidence="2">Catalyzes the condensation of para-aminobenzoate (pABA) with 6-hydroxymethyl-7,8-dihydropterin diphosphate (DHPt-PP) to form 7,8-dihydropteroate (H2Pte), the immediate precursor of folate derivatives.</text>
</comment>